<dbReference type="RefSeq" id="WP_126792115.1">
    <property type="nucleotide sequence ID" value="NZ_PIPI01000003.1"/>
</dbReference>
<gene>
    <name evidence="1" type="ORF">CWE06_05850</name>
</gene>
<evidence type="ECO:0000313" key="2">
    <source>
        <dbReference type="Proteomes" id="UP000288212"/>
    </source>
</evidence>
<comment type="caution">
    <text evidence="1">The sequence shown here is derived from an EMBL/GenBank/DDBJ whole genome shotgun (WGS) entry which is preliminary data.</text>
</comment>
<protein>
    <submittedName>
        <fullName evidence="1">Uncharacterized protein</fullName>
    </submittedName>
</protein>
<accession>A0A432VUE5</accession>
<dbReference type="Proteomes" id="UP000288212">
    <property type="component" value="Unassembled WGS sequence"/>
</dbReference>
<name>A0A432VUE5_9GAMM</name>
<keyword evidence="2" id="KW-1185">Reference proteome</keyword>
<sequence length="654" mass="72196">MIHWKSLLTLGFTAVLVGCGGGGGDDTPPVQQRHLIQGFASGPGTVTPNAISALQGSTYVFTFEAHPNFILHDAQGCNGRLEGNKYTVGPVTGPCDLTAFFGRPPLELAFNTDDVETVFKMAFTRDEFTDVTTFGSNSNMIGVTSTGEYRFIAESNVAVTASDIATSPDGRYLFLALGGSDSDNYIVHQKSCGLVKVDRTTDDYECLAPDLIFTGFDSNQPISITPVLQLDPRVDEQGNWVGKLYFHASTYTVTGDCEFTGYCRVARDSDRFIYQLDLDGQVEAITPADYRVQSMHINAEGELFIDALIPTGDNQGYSIFKYTDNTLELIQPINSGSVHFDDVNTLFTLDRSRTPLLVHASQDGIERADYGDLLRGPFGQIYRGPHGHLFNFDAESTAVYSILPPRSEPVFVDDAFEHAGLSYLGQFKAVYGDWFLTYMAEVRTGQTWEQQFIMMINVVTGETRRLLLPLNLGLDQERSYGFKVIGDQLFAPISRSYTSQHWVQVVNLAELLAGADEEDVSKAAYFRWRGQLIAIDDVIDLRIPAPAPNHELTTANVIFDKSLGAVITVEFSQAVDRASVESHLQVRHASTHAVVPYLPVWLENTLHLVVSVDGFDDEQRTVLPTDEDYYLSFGAGMVDAQGRALEVDGEIYLN</sequence>
<dbReference type="AlphaFoldDB" id="A0A432VUE5"/>
<dbReference type="PROSITE" id="PS51257">
    <property type="entry name" value="PROKAR_LIPOPROTEIN"/>
    <property type="match status" value="1"/>
</dbReference>
<dbReference type="OrthoDB" id="7052377at2"/>
<dbReference type="EMBL" id="PIPI01000003">
    <property type="protein sequence ID" value="RUO20147.1"/>
    <property type="molecule type" value="Genomic_DNA"/>
</dbReference>
<organism evidence="1 2">
    <name type="scientific">Aliidiomarina haloalkalitolerans</name>
    <dbReference type="NCBI Taxonomy" id="859059"/>
    <lineage>
        <taxon>Bacteria</taxon>
        <taxon>Pseudomonadati</taxon>
        <taxon>Pseudomonadota</taxon>
        <taxon>Gammaproteobacteria</taxon>
        <taxon>Alteromonadales</taxon>
        <taxon>Idiomarinaceae</taxon>
        <taxon>Aliidiomarina</taxon>
    </lineage>
</organism>
<dbReference type="SUPFAM" id="SSF63829">
    <property type="entry name" value="Calcium-dependent phosphotriesterase"/>
    <property type="match status" value="1"/>
</dbReference>
<reference evidence="1 2" key="1">
    <citation type="journal article" date="2011" name="Front. Microbiol.">
        <title>Genomic signatures of strain selection and enhancement in Bacillus atrophaeus var. globigii, a historical biowarfare simulant.</title>
        <authorList>
            <person name="Gibbons H.S."/>
            <person name="Broomall S.M."/>
            <person name="McNew L.A."/>
            <person name="Daligault H."/>
            <person name="Chapman C."/>
            <person name="Bruce D."/>
            <person name="Karavis M."/>
            <person name="Krepps M."/>
            <person name="McGregor P.A."/>
            <person name="Hong C."/>
            <person name="Park K.H."/>
            <person name="Akmal A."/>
            <person name="Feldman A."/>
            <person name="Lin J.S."/>
            <person name="Chang W.E."/>
            <person name="Higgs B.W."/>
            <person name="Demirev P."/>
            <person name="Lindquist J."/>
            <person name="Liem A."/>
            <person name="Fochler E."/>
            <person name="Read T.D."/>
            <person name="Tapia R."/>
            <person name="Johnson S."/>
            <person name="Bishop-Lilly K.A."/>
            <person name="Detter C."/>
            <person name="Han C."/>
            <person name="Sozhamannan S."/>
            <person name="Rosenzweig C.N."/>
            <person name="Skowronski E.W."/>
        </authorList>
    </citation>
    <scope>NUCLEOTIDE SEQUENCE [LARGE SCALE GENOMIC DNA]</scope>
    <source>
        <strain evidence="1 2">AK5</strain>
    </source>
</reference>
<proteinExistence type="predicted"/>
<evidence type="ECO:0000313" key="1">
    <source>
        <dbReference type="EMBL" id="RUO20147.1"/>
    </source>
</evidence>